<evidence type="ECO:0000313" key="2">
    <source>
        <dbReference type="Proteomes" id="UP000308197"/>
    </source>
</evidence>
<accession>A0A5C3NS44</accession>
<proteinExistence type="predicted"/>
<reference evidence="1 2" key="1">
    <citation type="journal article" date="2019" name="Nat. Ecol. Evol.">
        <title>Megaphylogeny resolves global patterns of mushroom evolution.</title>
        <authorList>
            <person name="Varga T."/>
            <person name="Krizsan K."/>
            <person name="Foldi C."/>
            <person name="Dima B."/>
            <person name="Sanchez-Garcia M."/>
            <person name="Sanchez-Ramirez S."/>
            <person name="Szollosi G.J."/>
            <person name="Szarkandi J.G."/>
            <person name="Papp V."/>
            <person name="Albert L."/>
            <person name="Andreopoulos W."/>
            <person name="Angelini C."/>
            <person name="Antonin V."/>
            <person name="Barry K.W."/>
            <person name="Bougher N.L."/>
            <person name="Buchanan P."/>
            <person name="Buyck B."/>
            <person name="Bense V."/>
            <person name="Catcheside P."/>
            <person name="Chovatia M."/>
            <person name="Cooper J."/>
            <person name="Damon W."/>
            <person name="Desjardin D."/>
            <person name="Finy P."/>
            <person name="Geml J."/>
            <person name="Haridas S."/>
            <person name="Hughes K."/>
            <person name="Justo A."/>
            <person name="Karasinski D."/>
            <person name="Kautmanova I."/>
            <person name="Kiss B."/>
            <person name="Kocsube S."/>
            <person name="Kotiranta H."/>
            <person name="LaButti K.M."/>
            <person name="Lechner B.E."/>
            <person name="Liimatainen K."/>
            <person name="Lipzen A."/>
            <person name="Lukacs Z."/>
            <person name="Mihaltcheva S."/>
            <person name="Morgado L.N."/>
            <person name="Niskanen T."/>
            <person name="Noordeloos M.E."/>
            <person name="Ohm R.A."/>
            <person name="Ortiz-Santana B."/>
            <person name="Ovrebo C."/>
            <person name="Racz N."/>
            <person name="Riley R."/>
            <person name="Savchenko A."/>
            <person name="Shiryaev A."/>
            <person name="Soop K."/>
            <person name="Spirin V."/>
            <person name="Szebenyi C."/>
            <person name="Tomsovsky M."/>
            <person name="Tulloss R.E."/>
            <person name="Uehling J."/>
            <person name="Grigoriev I.V."/>
            <person name="Vagvolgyi C."/>
            <person name="Papp T."/>
            <person name="Martin F.M."/>
            <person name="Miettinen O."/>
            <person name="Hibbett D.S."/>
            <person name="Nagy L.G."/>
        </authorList>
    </citation>
    <scope>NUCLEOTIDE SEQUENCE [LARGE SCALE GENOMIC DNA]</scope>
    <source>
        <strain evidence="1 2">HHB13444</strain>
    </source>
</reference>
<name>A0A5C3NS44_9APHY</name>
<organism evidence="1 2">
    <name type="scientific">Polyporus arcularius HHB13444</name>
    <dbReference type="NCBI Taxonomy" id="1314778"/>
    <lineage>
        <taxon>Eukaryota</taxon>
        <taxon>Fungi</taxon>
        <taxon>Dikarya</taxon>
        <taxon>Basidiomycota</taxon>
        <taxon>Agaricomycotina</taxon>
        <taxon>Agaricomycetes</taxon>
        <taxon>Polyporales</taxon>
        <taxon>Polyporaceae</taxon>
        <taxon>Polyporus</taxon>
    </lineage>
</organism>
<keyword evidence="2" id="KW-1185">Reference proteome</keyword>
<dbReference type="InParanoid" id="A0A5C3NS44"/>
<sequence>MSTNALPHSAVTRSIPNAADVVAETFLSAILPIIPDGEEERFGESAFFHGAIELLSIEPVLVWISSVGQYHHMLLEEPVPYPHDCRKLHYDHIATWISSHAAMLLGDLHSALHAYARNTRARLEGLPIGVTMFRTIPGSIANIRHESYAARILRDDLVLALPAKSYPAVPDVVMGEVHATDENTGPVASSASVANV</sequence>
<dbReference type="AlphaFoldDB" id="A0A5C3NS44"/>
<dbReference type="EMBL" id="ML211817">
    <property type="protein sequence ID" value="TFK80234.1"/>
    <property type="molecule type" value="Genomic_DNA"/>
</dbReference>
<dbReference type="Proteomes" id="UP000308197">
    <property type="component" value="Unassembled WGS sequence"/>
</dbReference>
<evidence type="ECO:0000313" key="1">
    <source>
        <dbReference type="EMBL" id="TFK80234.1"/>
    </source>
</evidence>
<protein>
    <submittedName>
        <fullName evidence="1">Uncharacterized protein</fullName>
    </submittedName>
</protein>
<gene>
    <name evidence="1" type="ORF">K466DRAFT_605503</name>
</gene>